<accession>A0ABR7YIP2</accession>
<dbReference type="Gene3D" id="1.10.150.240">
    <property type="entry name" value="Putative phosphatase, domain 2"/>
    <property type="match status" value="1"/>
</dbReference>
<dbReference type="NCBIfam" id="TIGR02254">
    <property type="entry name" value="YjjG_YfnB"/>
    <property type="match status" value="1"/>
</dbReference>
<dbReference type="EMBL" id="JACOIJ010000054">
    <property type="protein sequence ID" value="MBD1431068.1"/>
    <property type="molecule type" value="Genomic_DNA"/>
</dbReference>
<dbReference type="PANTHER" id="PTHR47478:SF1">
    <property type="entry name" value="PYRIMIDINE 5'-NUCLEOTIDASE YJJG"/>
    <property type="match status" value="1"/>
</dbReference>
<sequence length="233" mass="27410">MFQDKKDIFFDLDHTIWDFDRNAQETLHELYYVYKFDELFNRPNSDEFIETYTINNHRVWELYHHGKIDKPTLRKLRFADTFSQLGVDPELFPVDFEEEYLKICPTKTNLFPNAIETLEYLQNRYSLHLISNGFKESCETKLNHSDLRKYFKTIVISEVFGVNKPDPRIFDYAVNNGEAQKEKSIMIGDNLDADIRGALNAGLDAIYFNVLGAEKPADVPHMIVDLKELQHIF</sequence>
<keyword evidence="2" id="KW-1185">Reference proteome</keyword>
<dbReference type="Gene3D" id="3.40.50.1000">
    <property type="entry name" value="HAD superfamily/HAD-like"/>
    <property type="match status" value="1"/>
</dbReference>
<proteinExistence type="predicted"/>
<dbReference type="RefSeq" id="WP_190303014.1">
    <property type="nucleotide sequence ID" value="NZ_JACOIJ010000054.1"/>
</dbReference>
<protein>
    <submittedName>
        <fullName evidence="1">Noncanonical pyrimidine nucleotidase, YjjG family</fullName>
    </submittedName>
</protein>
<dbReference type="InterPro" id="IPR023198">
    <property type="entry name" value="PGP-like_dom2"/>
</dbReference>
<comment type="caution">
    <text evidence="1">The sequence shown here is derived from an EMBL/GenBank/DDBJ whole genome shotgun (WGS) entry which is preliminary data.</text>
</comment>
<dbReference type="InterPro" id="IPR036412">
    <property type="entry name" value="HAD-like_sf"/>
</dbReference>
<dbReference type="NCBIfam" id="TIGR01549">
    <property type="entry name" value="HAD-SF-IA-v1"/>
    <property type="match status" value="1"/>
</dbReference>
<organism evidence="1 2">
    <name type="scientific">Sphingobacterium litopenaei</name>
    <dbReference type="NCBI Taxonomy" id="2763500"/>
    <lineage>
        <taxon>Bacteria</taxon>
        <taxon>Pseudomonadati</taxon>
        <taxon>Bacteroidota</taxon>
        <taxon>Sphingobacteriia</taxon>
        <taxon>Sphingobacteriales</taxon>
        <taxon>Sphingobacteriaceae</taxon>
        <taxon>Sphingobacterium</taxon>
    </lineage>
</organism>
<reference evidence="1 2" key="1">
    <citation type="submission" date="2020-08" db="EMBL/GenBank/DDBJ databases">
        <title>Sphingobacterium sp. DN04309 isolated from aquaculture water.</title>
        <authorList>
            <person name="Zhang M."/>
        </authorList>
    </citation>
    <scope>NUCLEOTIDE SEQUENCE [LARGE SCALE GENOMIC DNA]</scope>
    <source>
        <strain evidence="1 2">DN04309</strain>
    </source>
</reference>
<dbReference type="InterPro" id="IPR041492">
    <property type="entry name" value="HAD_2"/>
</dbReference>
<name>A0ABR7YIP2_9SPHI</name>
<dbReference type="InterPro" id="IPR052550">
    <property type="entry name" value="Pyrimidine_5'-ntase_YjjG"/>
</dbReference>
<gene>
    <name evidence="1" type="ORF">H8B04_16185</name>
</gene>
<dbReference type="SUPFAM" id="SSF56784">
    <property type="entry name" value="HAD-like"/>
    <property type="match status" value="1"/>
</dbReference>
<dbReference type="SFLD" id="SFLDS00003">
    <property type="entry name" value="Haloacid_Dehalogenase"/>
    <property type="match status" value="1"/>
</dbReference>
<dbReference type="Pfam" id="PF13419">
    <property type="entry name" value="HAD_2"/>
    <property type="match status" value="1"/>
</dbReference>
<evidence type="ECO:0000313" key="1">
    <source>
        <dbReference type="EMBL" id="MBD1431068.1"/>
    </source>
</evidence>
<dbReference type="InterPro" id="IPR006439">
    <property type="entry name" value="HAD-SF_hydro_IA"/>
</dbReference>
<dbReference type="InterPro" id="IPR023214">
    <property type="entry name" value="HAD_sf"/>
</dbReference>
<evidence type="ECO:0000313" key="2">
    <source>
        <dbReference type="Proteomes" id="UP000651271"/>
    </source>
</evidence>
<dbReference type="Proteomes" id="UP000651271">
    <property type="component" value="Unassembled WGS sequence"/>
</dbReference>
<dbReference type="PANTHER" id="PTHR47478">
    <property type="match status" value="1"/>
</dbReference>
<dbReference type="SFLD" id="SFLDG01129">
    <property type="entry name" value="C1.5:_HAD__Beta-PGM__Phosphata"/>
    <property type="match status" value="1"/>
</dbReference>
<dbReference type="InterPro" id="IPR011951">
    <property type="entry name" value="HAD-SF_hydro_IA_YjjG/PynA"/>
</dbReference>